<comment type="caution">
    <text evidence="2">The sequence shown here is derived from an EMBL/GenBank/DDBJ whole genome shotgun (WGS) entry which is preliminary data.</text>
</comment>
<name>A0A1F7IXW4_9BACT</name>
<evidence type="ECO:0000313" key="3">
    <source>
        <dbReference type="Proteomes" id="UP000177141"/>
    </source>
</evidence>
<dbReference type="PANTHER" id="PTHR38813:SF1">
    <property type="entry name" value="TOXIN RELE1-RELATED"/>
    <property type="match status" value="1"/>
</dbReference>
<accession>A0A1F7IXW4</accession>
<organism evidence="2 3">
    <name type="scientific">Candidatus Roizmanbacteria bacterium RIFCSPLOWO2_01_FULL_38_12</name>
    <dbReference type="NCBI Taxonomy" id="1802061"/>
    <lineage>
        <taxon>Bacteria</taxon>
        <taxon>Candidatus Roizmaniibacteriota</taxon>
    </lineage>
</organism>
<dbReference type="Proteomes" id="UP000177141">
    <property type="component" value="Unassembled WGS sequence"/>
</dbReference>
<evidence type="ECO:0000313" key="2">
    <source>
        <dbReference type="EMBL" id="OGK48219.1"/>
    </source>
</evidence>
<reference evidence="2 3" key="1">
    <citation type="journal article" date="2016" name="Nat. Commun.">
        <title>Thousands of microbial genomes shed light on interconnected biogeochemical processes in an aquifer system.</title>
        <authorList>
            <person name="Anantharaman K."/>
            <person name="Brown C.T."/>
            <person name="Hug L.A."/>
            <person name="Sharon I."/>
            <person name="Castelle C.J."/>
            <person name="Probst A.J."/>
            <person name="Thomas B.C."/>
            <person name="Singh A."/>
            <person name="Wilkins M.J."/>
            <person name="Karaoz U."/>
            <person name="Brodie E.L."/>
            <person name="Williams K.H."/>
            <person name="Hubbard S.S."/>
            <person name="Banfield J.F."/>
        </authorList>
    </citation>
    <scope>NUCLEOTIDE SEQUENCE [LARGE SCALE GENOMIC DNA]</scope>
</reference>
<sequence>MKIYALASKPTVKKDIKYLPKGIISRCKTTILSLAENPLPLGVVKLKDYKNTYRIRVGNYRIIYEINNKKRVLTVLKIGHRKDIYRKFN</sequence>
<dbReference type="SUPFAM" id="SSF143011">
    <property type="entry name" value="RelE-like"/>
    <property type="match status" value="1"/>
</dbReference>
<dbReference type="STRING" id="1802061.A3A93_01970"/>
<gene>
    <name evidence="2" type="ORF">A3A93_01970</name>
</gene>
<dbReference type="InterPro" id="IPR052747">
    <property type="entry name" value="TA_system_RelE_toxin"/>
</dbReference>
<dbReference type="Pfam" id="PF05016">
    <property type="entry name" value="ParE_toxin"/>
    <property type="match status" value="1"/>
</dbReference>
<keyword evidence="1" id="KW-1277">Toxin-antitoxin system</keyword>
<protein>
    <submittedName>
        <fullName evidence="2">Uncharacterized protein</fullName>
    </submittedName>
</protein>
<dbReference type="Gene3D" id="3.30.2310.20">
    <property type="entry name" value="RelE-like"/>
    <property type="match status" value="1"/>
</dbReference>
<evidence type="ECO:0000256" key="1">
    <source>
        <dbReference type="ARBA" id="ARBA00022649"/>
    </source>
</evidence>
<dbReference type="AlphaFoldDB" id="A0A1F7IXW4"/>
<dbReference type="EMBL" id="MGAL01000018">
    <property type="protein sequence ID" value="OGK48219.1"/>
    <property type="molecule type" value="Genomic_DNA"/>
</dbReference>
<dbReference type="InterPro" id="IPR035093">
    <property type="entry name" value="RelE/ParE_toxin_dom_sf"/>
</dbReference>
<dbReference type="InterPro" id="IPR007712">
    <property type="entry name" value="RelE/ParE_toxin"/>
</dbReference>
<proteinExistence type="predicted"/>
<dbReference type="PANTHER" id="PTHR38813">
    <property type="match status" value="1"/>
</dbReference>